<sequence length="118" mass="13238">MSPIRFINEDFKAPNPNQDDQMVITIELANYGIGKIKRRLESAMMMALSVDCYVGVIKSEGRTHCFEYLNGHPGIWVELGQSNVHHLLISSTVTYSLVPFTHPGIDDIIIVVIPKNVK</sequence>
<dbReference type="AlphaFoldDB" id="A0AAQ3S7X6"/>
<accession>A0AAQ3S7X6</accession>
<evidence type="ECO:0000313" key="1">
    <source>
        <dbReference type="EMBL" id="WVZ19713.1"/>
    </source>
</evidence>
<organism evidence="1 2">
    <name type="scientific">Vigna mungo</name>
    <name type="common">Black gram</name>
    <name type="synonym">Phaseolus mungo</name>
    <dbReference type="NCBI Taxonomy" id="3915"/>
    <lineage>
        <taxon>Eukaryota</taxon>
        <taxon>Viridiplantae</taxon>
        <taxon>Streptophyta</taxon>
        <taxon>Embryophyta</taxon>
        <taxon>Tracheophyta</taxon>
        <taxon>Spermatophyta</taxon>
        <taxon>Magnoliopsida</taxon>
        <taxon>eudicotyledons</taxon>
        <taxon>Gunneridae</taxon>
        <taxon>Pentapetalae</taxon>
        <taxon>rosids</taxon>
        <taxon>fabids</taxon>
        <taxon>Fabales</taxon>
        <taxon>Fabaceae</taxon>
        <taxon>Papilionoideae</taxon>
        <taxon>50 kb inversion clade</taxon>
        <taxon>NPAAA clade</taxon>
        <taxon>indigoferoid/millettioid clade</taxon>
        <taxon>Phaseoleae</taxon>
        <taxon>Vigna</taxon>
    </lineage>
</organism>
<keyword evidence="2" id="KW-1185">Reference proteome</keyword>
<dbReference type="EMBL" id="CP144699">
    <property type="protein sequence ID" value="WVZ19713.1"/>
    <property type="molecule type" value="Genomic_DNA"/>
</dbReference>
<dbReference type="Proteomes" id="UP001374535">
    <property type="component" value="Chromosome 2"/>
</dbReference>
<name>A0AAQ3S7X6_VIGMU</name>
<protein>
    <submittedName>
        <fullName evidence="1">Uncharacterized protein</fullName>
    </submittedName>
</protein>
<proteinExistence type="predicted"/>
<evidence type="ECO:0000313" key="2">
    <source>
        <dbReference type="Proteomes" id="UP001374535"/>
    </source>
</evidence>
<gene>
    <name evidence="1" type="ORF">V8G54_007035</name>
</gene>
<reference evidence="1 2" key="1">
    <citation type="journal article" date="2023" name="Life. Sci Alliance">
        <title>Evolutionary insights into 3D genome organization and epigenetic landscape of Vigna mungo.</title>
        <authorList>
            <person name="Junaid A."/>
            <person name="Singh B."/>
            <person name="Bhatia S."/>
        </authorList>
    </citation>
    <scope>NUCLEOTIDE SEQUENCE [LARGE SCALE GENOMIC DNA]</scope>
    <source>
        <strain evidence="1">Urdbean</strain>
    </source>
</reference>